<name>A0A6A5HC41_CAERE</name>
<keyword evidence="1" id="KW-0472">Membrane</keyword>
<comment type="caution">
    <text evidence="2">The sequence shown here is derived from an EMBL/GenBank/DDBJ whole genome shotgun (WGS) entry which is preliminary data.</text>
</comment>
<keyword evidence="1" id="KW-1133">Transmembrane helix</keyword>
<accession>A0A6A5HC41</accession>
<feature type="transmembrane region" description="Helical" evidence="1">
    <location>
        <begin position="56"/>
        <end position="77"/>
    </location>
</feature>
<keyword evidence="1" id="KW-0812">Transmembrane</keyword>
<protein>
    <submittedName>
        <fullName evidence="2">Uncharacterized protein</fullName>
    </submittedName>
</protein>
<evidence type="ECO:0000313" key="2">
    <source>
        <dbReference type="EMBL" id="KAF1765280.1"/>
    </source>
</evidence>
<dbReference type="GeneID" id="9822115"/>
<dbReference type="RefSeq" id="XP_003117458.2">
    <property type="nucleotide sequence ID" value="XM_003117410.2"/>
</dbReference>
<evidence type="ECO:0000313" key="3">
    <source>
        <dbReference type="Proteomes" id="UP000483820"/>
    </source>
</evidence>
<proteinExistence type="predicted"/>
<dbReference type="KEGG" id="crq:GCK72_005232"/>
<dbReference type="Proteomes" id="UP000483820">
    <property type="component" value="Chromosome II"/>
</dbReference>
<dbReference type="EMBL" id="WUAV01000002">
    <property type="protein sequence ID" value="KAF1765280.1"/>
    <property type="molecule type" value="Genomic_DNA"/>
</dbReference>
<dbReference type="AlphaFoldDB" id="A0A6A5HC41"/>
<organism evidence="2 3">
    <name type="scientific">Caenorhabditis remanei</name>
    <name type="common">Caenorhabditis vulgaris</name>
    <dbReference type="NCBI Taxonomy" id="31234"/>
    <lineage>
        <taxon>Eukaryota</taxon>
        <taxon>Metazoa</taxon>
        <taxon>Ecdysozoa</taxon>
        <taxon>Nematoda</taxon>
        <taxon>Chromadorea</taxon>
        <taxon>Rhabditida</taxon>
        <taxon>Rhabditina</taxon>
        <taxon>Rhabditomorpha</taxon>
        <taxon>Rhabditoidea</taxon>
        <taxon>Rhabditidae</taxon>
        <taxon>Peloderinae</taxon>
        <taxon>Caenorhabditis</taxon>
    </lineage>
</organism>
<gene>
    <name evidence="2" type="ORF">GCK72_005232</name>
</gene>
<evidence type="ECO:0000256" key="1">
    <source>
        <dbReference type="SAM" id="Phobius"/>
    </source>
</evidence>
<reference evidence="2 3" key="1">
    <citation type="submission" date="2019-12" db="EMBL/GenBank/DDBJ databases">
        <title>Chromosome-level assembly of the Caenorhabditis remanei genome.</title>
        <authorList>
            <person name="Teterina A.A."/>
            <person name="Willis J.H."/>
            <person name="Phillips P.C."/>
        </authorList>
    </citation>
    <scope>NUCLEOTIDE SEQUENCE [LARGE SCALE GENOMIC DNA]</scope>
    <source>
        <strain evidence="2 3">PX506</strain>
        <tissue evidence="2">Whole organism</tissue>
    </source>
</reference>
<dbReference type="CTD" id="9822115"/>
<sequence>MDRPNILQCPRIVLKKTQISGSASHAILIPTHFRANRQFDQDPTDPNQSNQATMNAIYTAVLVASTLAYTAVAWIGLSVDTANEDLL</sequence>